<gene>
    <name evidence="1" type="ORF">BpHYR1_032107</name>
</gene>
<organism evidence="1 2">
    <name type="scientific">Brachionus plicatilis</name>
    <name type="common">Marine rotifer</name>
    <name type="synonym">Brachionus muelleri</name>
    <dbReference type="NCBI Taxonomy" id="10195"/>
    <lineage>
        <taxon>Eukaryota</taxon>
        <taxon>Metazoa</taxon>
        <taxon>Spiralia</taxon>
        <taxon>Gnathifera</taxon>
        <taxon>Rotifera</taxon>
        <taxon>Eurotatoria</taxon>
        <taxon>Monogononta</taxon>
        <taxon>Pseudotrocha</taxon>
        <taxon>Ploima</taxon>
        <taxon>Brachionidae</taxon>
        <taxon>Brachionus</taxon>
    </lineage>
</organism>
<keyword evidence="2" id="KW-1185">Reference proteome</keyword>
<dbReference type="Proteomes" id="UP000276133">
    <property type="component" value="Unassembled WGS sequence"/>
</dbReference>
<comment type="caution">
    <text evidence="1">The sequence shown here is derived from an EMBL/GenBank/DDBJ whole genome shotgun (WGS) entry which is preliminary data.</text>
</comment>
<sequence>MSQYRKIYPRVHLYKDKKVIVKKVDWCNSISLKLGTNILKGRHSCIVTNFLKNKVNSLGICPSLGCDQYSLNTKTFEYQ</sequence>
<proteinExistence type="predicted"/>
<accession>A0A3M7RCC9</accession>
<protein>
    <submittedName>
        <fullName evidence="1">Uncharacterized protein</fullName>
    </submittedName>
</protein>
<name>A0A3M7RCC9_BRAPC</name>
<evidence type="ECO:0000313" key="1">
    <source>
        <dbReference type="EMBL" id="RNA21121.1"/>
    </source>
</evidence>
<dbReference type="AlphaFoldDB" id="A0A3M7RCC9"/>
<dbReference type="EMBL" id="REGN01003727">
    <property type="protein sequence ID" value="RNA21121.1"/>
    <property type="molecule type" value="Genomic_DNA"/>
</dbReference>
<reference evidence="1 2" key="1">
    <citation type="journal article" date="2018" name="Sci. Rep.">
        <title>Genomic signatures of local adaptation to the degree of environmental predictability in rotifers.</title>
        <authorList>
            <person name="Franch-Gras L."/>
            <person name="Hahn C."/>
            <person name="Garcia-Roger E.M."/>
            <person name="Carmona M.J."/>
            <person name="Serra M."/>
            <person name="Gomez A."/>
        </authorList>
    </citation>
    <scope>NUCLEOTIDE SEQUENCE [LARGE SCALE GENOMIC DNA]</scope>
    <source>
        <strain evidence="1">HYR1</strain>
    </source>
</reference>
<evidence type="ECO:0000313" key="2">
    <source>
        <dbReference type="Proteomes" id="UP000276133"/>
    </source>
</evidence>